<dbReference type="CDD" id="cd01076">
    <property type="entry name" value="NAD_bind_1_Glu_DH"/>
    <property type="match status" value="1"/>
</dbReference>
<feature type="binding site" evidence="6">
    <location>
        <position position="94"/>
    </location>
    <ligand>
        <name>substrate</name>
    </ligand>
</feature>
<dbReference type="AlphaFoldDB" id="A0A9D1EHS6"/>
<evidence type="ECO:0000259" key="9">
    <source>
        <dbReference type="SMART" id="SM00839"/>
    </source>
</evidence>
<dbReference type="InterPro" id="IPR046346">
    <property type="entry name" value="Aminoacid_DH-like_N_sf"/>
</dbReference>
<evidence type="ECO:0000256" key="4">
    <source>
        <dbReference type="PIRNR" id="PIRNR000185"/>
    </source>
</evidence>
<evidence type="ECO:0000256" key="5">
    <source>
        <dbReference type="PIRSR" id="PIRSR000185-1"/>
    </source>
</evidence>
<feature type="binding site" evidence="6">
    <location>
        <position position="221"/>
    </location>
    <ligand>
        <name>NAD(+)</name>
        <dbReference type="ChEBI" id="CHEBI:57540"/>
    </ligand>
</feature>
<comment type="caution">
    <text evidence="10">The sequence shown here is derived from an EMBL/GenBank/DDBJ whole genome shotgun (WGS) entry which is preliminary data.</text>
</comment>
<evidence type="ECO:0000256" key="2">
    <source>
        <dbReference type="ARBA" id="ARBA00012896"/>
    </source>
</evidence>
<dbReference type="FunFam" id="3.40.50.10860:FF:000003">
    <property type="entry name" value="Glutamate dehydrogenase"/>
    <property type="match status" value="1"/>
</dbReference>
<protein>
    <recommendedName>
        <fullName evidence="2 4">Glutamate dehydrogenase</fullName>
    </recommendedName>
</protein>
<feature type="binding site" evidence="6">
    <location>
        <position position="190"/>
    </location>
    <ligand>
        <name>NAD(+)</name>
        <dbReference type="ChEBI" id="CHEBI:57540"/>
    </ligand>
</feature>
<dbReference type="InterPro" id="IPR014362">
    <property type="entry name" value="Glu_DH"/>
</dbReference>
<dbReference type="GO" id="GO:0004352">
    <property type="term" value="F:glutamate dehydrogenase (NAD+) activity"/>
    <property type="evidence" value="ECO:0007669"/>
    <property type="project" value="TreeGrafter"/>
</dbReference>
<dbReference type="InterPro" id="IPR033922">
    <property type="entry name" value="NAD_bind_Glu_DH"/>
</dbReference>
<reference evidence="10" key="1">
    <citation type="submission" date="2020-10" db="EMBL/GenBank/DDBJ databases">
        <authorList>
            <person name="Gilroy R."/>
        </authorList>
    </citation>
    <scope>NUCLEOTIDE SEQUENCE</scope>
    <source>
        <strain evidence="10">ChiSxjej1B13-7041</strain>
    </source>
</reference>
<dbReference type="Pfam" id="PF00208">
    <property type="entry name" value="ELFV_dehydrog"/>
    <property type="match status" value="1"/>
</dbReference>
<gene>
    <name evidence="10" type="ORF">IAB98_00090</name>
</gene>
<dbReference type="InterPro" id="IPR006097">
    <property type="entry name" value="Glu/Leu/Phe/Val/Trp_DH_dimer"/>
</dbReference>
<proteinExistence type="inferred from homology"/>
<dbReference type="GO" id="GO:0000166">
    <property type="term" value="F:nucleotide binding"/>
    <property type="evidence" value="ECO:0007669"/>
    <property type="project" value="UniProtKB-KW"/>
</dbReference>
<dbReference type="Gene3D" id="3.40.50.720">
    <property type="entry name" value="NAD(P)-binding Rossmann-like Domain"/>
    <property type="match status" value="1"/>
</dbReference>
<dbReference type="InterPro" id="IPR033524">
    <property type="entry name" value="Glu/Leu/Phe/Val_DH_AS"/>
</dbReference>
<feature type="binding site" evidence="6">
    <location>
        <position position="353"/>
    </location>
    <ligand>
        <name>substrate</name>
    </ligand>
</feature>
<evidence type="ECO:0000256" key="7">
    <source>
        <dbReference type="PIRSR" id="PIRSR000185-3"/>
    </source>
</evidence>
<keyword evidence="6" id="KW-0547">Nucleotide-binding</keyword>
<dbReference type="Pfam" id="PF02812">
    <property type="entry name" value="ELFV_dehydrog_N"/>
    <property type="match status" value="1"/>
</dbReference>
<reference evidence="10" key="2">
    <citation type="journal article" date="2021" name="PeerJ">
        <title>Extensive microbial diversity within the chicken gut microbiome revealed by metagenomics and culture.</title>
        <authorList>
            <person name="Gilroy R."/>
            <person name="Ravi A."/>
            <person name="Getino M."/>
            <person name="Pursley I."/>
            <person name="Horton D.L."/>
            <person name="Alikhan N.F."/>
            <person name="Baker D."/>
            <person name="Gharbi K."/>
            <person name="Hall N."/>
            <person name="Watson M."/>
            <person name="Adriaenssens E.M."/>
            <person name="Foster-Nyarko E."/>
            <person name="Jarju S."/>
            <person name="Secka A."/>
            <person name="Antonio M."/>
            <person name="Oren A."/>
            <person name="Chaudhuri R.R."/>
            <person name="La Ragione R."/>
            <person name="Hildebrand F."/>
            <person name="Pallen M.J."/>
        </authorList>
    </citation>
    <scope>NUCLEOTIDE SEQUENCE</scope>
    <source>
        <strain evidence="10">ChiSxjej1B13-7041</strain>
    </source>
</reference>
<evidence type="ECO:0000256" key="1">
    <source>
        <dbReference type="ARBA" id="ARBA00006382"/>
    </source>
</evidence>
<name>A0A9D1EHS6_9FIRM</name>
<evidence type="ECO:0000313" key="10">
    <source>
        <dbReference type="EMBL" id="HIR91804.1"/>
    </source>
</evidence>
<dbReference type="PRINTS" id="PR00082">
    <property type="entry name" value="GLFDHDRGNASE"/>
</dbReference>
<dbReference type="EMBL" id="DVHU01000003">
    <property type="protein sequence ID" value="HIR91804.1"/>
    <property type="molecule type" value="Genomic_DNA"/>
</dbReference>
<dbReference type="GO" id="GO:0006538">
    <property type="term" value="P:L-glutamate catabolic process"/>
    <property type="evidence" value="ECO:0007669"/>
    <property type="project" value="TreeGrafter"/>
</dbReference>
<keyword evidence="6" id="KW-0520">NAD</keyword>
<organism evidence="10 11">
    <name type="scientific">Candidatus Egerieimonas intestinavium</name>
    <dbReference type="NCBI Taxonomy" id="2840777"/>
    <lineage>
        <taxon>Bacteria</taxon>
        <taxon>Bacillati</taxon>
        <taxon>Bacillota</taxon>
        <taxon>Clostridia</taxon>
        <taxon>Lachnospirales</taxon>
        <taxon>Lachnospiraceae</taxon>
        <taxon>Lachnospiraceae incertae sedis</taxon>
        <taxon>Candidatus Egerieimonas</taxon>
    </lineage>
</organism>
<evidence type="ECO:0000256" key="8">
    <source>
        <dbReference type="RuleBase" id="RU004417"/>
    </source>
</evidence>
<comment type="similarity">
    <text evidence="1 4 8">Belongs to the Glu/Leu/Phe/Val dehydrogenases family.</text>
</comment>
<dbReference type="SUPFAM" id="SSF53223">
    <property type="entry name" value="Aminoacid dehydrogenase-like, N-terminal domain"/>
    <property type="match status" value="1"/>
</dbReference>
<evidence type="ECO:0000256" key="6">
    <source>
        <dbReference type="PIRSR" id="PIRSR000185-2"/>
    </source>
</evidence>
<dbReference type="PANTHER" id="PTHR11606">
    <property type="entry name" value="GLUTAMATE DEHYDROGENASE"/>
    <property type="match status" value="1"/>
</dbReference>
<dbReference type="Gene3D" id="3.40.50.10860">
    <property type="entry name" value="Leucine Dehydrogenase, chain A, domain 1"/>
    <property type="match status" value="1"/>
</dbReference>
<evidence type="ECO:0000256" key="3">
    <source>
        <dbReference type="ARBA" id="ARBA00023002"/>
    </source>
</evidence>
<feature type="active site" description="Proton donor" evidence="5">
    <location>
        <position position="106"/>
    </location>
</feature>
<accession>A0A9D1EHS6</accession>
<dbReference type="InterPro" id="IPR006095">
    <property type="entry name" value="Glu/Leu/Phe/Val/Trp_DH"/>
</dbReference>
<dbReference type="InterPro" id="IPR036291">
    <property type="entry name" value="NAD(P)-bd_dom_sf"/>
</dbReference>
<evidence type="ECO:0000313" key="11">
    <source>
        <dbReference type="Proteomes" id="UP000886841"/>
    </source>
</evidence>
<dbReference type="InterPro" id="IPR006096">
    <property type="entry name" value="Glu/Leu/Phe/Val/Trp_DH_C"/>
</dbReference>
<dbReference type="SMART" id="SM00839">
    <property type="entry name" value="ELFV_dehydrog"/>
    <property type="match status" value="1"/>
</dbReference>
<feature type="domain" description="Glutamate/phenylalanine/leucine/valine/L-tryptophan dehydrogenase C-terminal" evidence="9">
    <location>
        <begin position="183"/>
        <end position="417"/>
    </location>
</feature>
<dbReference type="PANTHER" id="PTHR11606:SF13">
    <property type="entry name" value="GLUTAMATE DEHYDROGENASE 1, MITOCHONDRIAL"/>
    <property type="match status" value="1"/>
</dbReference>
<dbReference type="PROSITE" id="PS00074">
    <property type="entry name" value="GLFV_DEHYDROGENASE"/>
    <property type="match status" value="1"/>
</dbReference>
<dbReference type="SUPFAM" id="SSF51735">
    <property type="entry name" value="NAD(P)-binding Rossmann-fold domains"/>
    <property type="match status" value="1"/>
</dbReference>
<dbReference type="Proteomes" id="UP000886841">
    <property type="component" value="Unassembled WGS sequence"/>
</dbReference>
<feature type="binding site" evidence="6">
    <location>
        <position position="70"/>
    </location>
    <ligand>
        <name>substrate</name>
    </ligand>
</feature>
<sequence>MAEKYNPYDNVLKVVKQAAEILGYPESAYEAIKYPERELKVSVPVQMDDGTVQVFEGYRIQHSTSRGPAKGGIRFHPNVNNDEVKALAAWMTFKCAVVGIPYGGGKGGVICDPSKLSERELRAITRRFTASIAPLIGPDQDIPAPDVGTNAQVMGWMMDTYSMLKGHCVPGVVTGKPIELGGALGRNEATGRGVMLTTRNILAKMGIPMEGTDVVVQGMGNVGSISAKLLHQEGMKVIAVSDVSGGIYNPEGLNIPAILDYLSQSRKNLLSGYDEPGATHIDNAQLLTLKTTVLVPAALENQINGDNAENIQAKLIVEAANGPTTSEADEILERRGITVVPDILTNAGGVVVSYFEWVQNIQSVSWTEEHVNDELKKIMDKAFNAVWDITQEKQTTLRTGAYLIAVKRVVDAKKARGIWP</sequence>
<keyword evidence="3 4" id="KW-0560">Oxidoreductase</keyword>
<dbReference type="PIRSF" id="PIRSF000185">
    <property type="entry name" value="Glu_DH"/>
    <property type="match status" value="1"/>
</dbReference>
<feature type="site" description="Important for catalysis" evidence="7">
    <location>
        <position position="146"/>
    </location>
</feature>